<organism evidence="1">
    <name type="scientific">viral metagenome</name>
    <dbReference type="NCBI Taxonomy" id="1070528"/>
    <lineage>
        <taxon>unclassified sequences</taxon>
        <taxon>metagenomes</taxon>
        <taxon>organismal metagenomes</taxon>
    </lineage>
</organism>
<reference evidence="1" key="1">
    <citation type="journal article" date="2020" name="Nature">
        <title>Giant virus diversity and host interactions through global metagenomics.</title>
        <authorList>
            <person name="Schulz F."/>
            <person name="Roux S."/>
            <person name="Paez-Espino D."/>
            <person name="Jungbluth S."/>
            <person name="Walsh D.A."/>
            <person name="Denef V.J."/>
            <person name="McMahon K.D."/>
            <person name="Konstantinidis K.T."/>
            <person name="Eloe-Fadrosh E.A."/>
            <person name="Kyrpides N.C."/>
            <person name="Woyke T."/>
        </authorList>
    </citation>
    <scope>NUCLEOTIDE SEQUENCE</scope>
    <source>
        <strain evidence="1">GVMAG-M-3300023184-88</strain>
    </source>
</reference>
<proteinExistence type="predicted"/>
<evidence type="ECO:0000313" key="1">
    <source>
        <dbReference type="EMBL" id="QHT92457.1"/>
    </source>
</evidence>
<sequence length="290" mass="33978">MFQRILNDAPTDVSNIVFRMKHEMDQSEVLSELLDYDWVIREIELAFQAHARDGLIRVQQLSGGMVGQIVTIIPRVPEEPSYEVGQRWLTYNCEQMQHLADWGEYAGHKVWTDEVWSEHYGTWKEDVGNGLVRIRIMIQELPPSLFDGFEHRGTTDHYARFPDFIPIEVIVPSWCVVSMEVPLDQIQIAVKYNFEEDIIFARTKVEEIALADGRAERSQIVAEFMEFLIIKPTMLIHSYKLRTSIYSKLDEFMVWMETCDDSNYRHYIYNLVDRMSTVLSMVLQDPLCVK</sequence>
<protein>
    <submittedName>
        <fullName evidence="1">Uncharacterized protein</fullName>
    </submittedName>
</protein>
<dbReference type="AlphaFoldDB" id="A0A6C0IKP8"/>
<accession>A0A6C0IKP8</accession>
<name>A0A6C0IKP8_9ZZZZ</name>
<dbReference type="EMBL" id="MN740185">
    <property type="protein sequence ID" value="QHT92457.1"/>
    <property type="molecule type" value="Genomic_DNA"/>
</dbReference>